<dbReference type="AlphaFoldDB" id="A0A443QQ29"/>
<protein>
    <submittedName>
        <fullName evidence="10">Elongation of very long chain fatty acids protein 6-like protein</fullName>
    </submittedName>
</protein>
<name>A0A443QQ29_9ACAR</name>
<keyword evidence="2" id="KW-0444">Lipid biosynthesis</keyword>
<keyword evidence="3" id="KW-0808">Transferase</keyword>
<evidence type="ECO:0000313" key="11">
    <source>
        <dbReference type="Proteomes" id="UP000285301"/>
    </source>
</evidence>
<dbReference type="Proteomes" id="UP000285301">
    <property type="component" value="Unassembled WGS sequence"/>
</dbReference>
<dbReference type="InterPro" id="IPR002076">
    <property type="entry name" value="ELO_fam"/>
</dbReference>
<keyword evidence="8" id="KW-0472">Membrane</keyword>
<dbReference type="Pfam" id="PF01151">
    <property type="entry name" value="ELO"/>
    <property type="match status" value="1"/>
</dbReference>
<dbReference type="GO" id="GO:0016020">
    <property type="term" value="C:membrane"/>
    <property type="evidence" value="ECO:0007669"/>
    <property type="project" value="UniProtKB-SubCell"/>
</dbReference>
<feature type="non-terminal residue" evidence="10">
    <location>
        <position position="82"/>
    </location>
</feature>
<keyword evidence="7" id="KW-0443">Lipid metabolism</keyword>
<evidence type="ECO:0000256" key="2">
    <source>
        <dbReference type="ARBA" id="ARBA00022516"/>
    </source>
</evidence>
<keyword evidence="5" id="KW-0276">Fatty acid metabolism</keyword>
<proteinExistence type="predicted"/>
<comment type="subcellular location">
    <subcellularLocation>
        <location evidence="1">Membrane</location>
        <topology evidence="1">Multi-pass membrane protein</topology>
    </subcellularLocation>
</comment>
<evidence type="ECO:0000256" key="3">
    <source>
        <dbReference type="ARBA" id="ARBA00022679"/>
    </source>
</evidence>
<evidence type="ECO:0000256" key="5">
    <source>
        <dbReference type="ARBA" id="ARBA00022832"/>
    </source>
</evidence>
<keyword evidence="4" id="KW-0812">Transmembrane</keyword>
<evidence type="ECO:0000256" key="4">
    <source>
        <dbReference type="ARBA" id="ARBA00022692"/>
    </source>
</evidence>
<comment type="caution">
    <text evidence="10">The sequence shown here is derived from an EMBL/GenBank/DDBJ whole genome shotgun (WGS) entry which is preliminary data.</text>
</comment>
<dbReference type="OrthoDB" id="10259681at2759"/>
<keyword evidence="9" id="KW-0275">Fatty acid biosynthesis</keyword>
<gene>
    <name evidence="10" type="ORF">B4U79_13682</name>
</gene>
<evidence type="ECO:0000313" key="10">
    <source>
        <dbReference type="EMBL" id="RWS05162.1"/>
    </source>
</evidence>
<dbReference type="EMBL" id="NCKU01004981">
    <property type="protein sequence ID" value="RWS05162.1"/>
    <property type="molecule type" value="Genomic_DNA"/>
</dbReference>
<accession>A0A443QQ29</accession>
<sequence length="82" mass="9332">MKNRRAFKLRKLLVAWNVLLALFSVFGACRTLPEMYHVLKHHGFDHSVCNPSYAEHVKVSELNTSSLVSSRDCISFLLVLVS</sequence>
<reference evidence="10 11" key="1">
    <citation type="journal article" date="2018" name="Gigascience">
        <title>Genomes of trombidid mites reveal novel predicted allergens and laterally-transferred genes associated with secondary metabolism.</title>
        <authorList>
            <person name="Dong X."/>
            <person name="Chaisiri K."/>
            <person name="Xia D."/>
            <person name="Armstrong S.D."/>
            <person name="Fang Y."/>
            <person name="Donnelly M.J."/>
            <person name="Kadowaki T."/>
            <person name="McGarry J.W."/>
            <person name="Darby A.C."/>
            <person name="Makepeace B.L."/>
        </authorList>
    </citation>
    <scope>NUCLEOTIDE SEQUENCE [LARGE SCALE GENOMIC DNA]</scope>
    <source>
        <strain evidence="10">UoL-WK</strain>
    </source>
</reference>
<evidence type="ECO:0000256" key="9">
    <source>
        <dbReference type="ARBA" id="ARBA00023160"/>
    </source>
</evidence>
<evidence type="ECO:0000256" key="1">
    <source>
        <dbReference type="ARBA" id="ARBA00004141"/>
    </source>
</evidence>
<dbReference type="PROSITE" id="PS51257">
    <property type="entry name" value="PROKAR_LIPOPROTEIN"/>
    <property type="match status" value="1"/>
</dbReference>
<keyword evidence="6" id="KW-1133">Transmembrane helix</keyword>
<dbReference type="GO" id="GO:0006633">
    <property type="term" value="P:fatty acid biosynthetic process"/>
    <property type="evidence" value="ECO:0007669"/>
    <property type="project" value="UniProtKB-KW"/>
</dbReference>
<dbReference type="GO" id="GO:0009922">
    <property type="term" value="F:fatty acid elongase activity"/>
    <property type="evidence" value="ECO:0007669"/>
    <property type="project" value="InterPro"/>
</dbReference>
<evidence type="ECO:0000256" key="7">
    <source>
        <dbReference type="ARBA" id="ARBA00023098"/>
    </source>
</evidence>
<evidence type="ECO:0000256" key="6">
    <source>
        <dbReference type="ARBA" id="ARBA00022989"/>
    </source>
</evidence>
<keyword evidence="11" id="KW-1185">Reference proteome</keyword>
<organism evidence="10 11">
    <name type="scientific">Dinothrombium tinctorium</name>
    <dbReference type="NCBI Taxonomy" id="1965070"/>
    <lineage>
        <taxon>Eukaryota</taxon>
        <taxon>Metazoa</taxon>
        <taxon>Ecdysozoa</taxon>
        <taxon>Arthropoda</taxon>
        <taxon>Chelicerata</taxon>
        <taxon>Arachnida</taxon>
        <taxon>Acari</taxon>
        <taxon>Acariformes</taxon>
        <taxon>Trombidiformes</taxon>
        <taxon>Prostigmata</taxon>
        <taxon>Anystina</taxon>
        <taxon>Parasitengona</taxon>
        <taxon>Trombidioidea</taxon>
        <taxon>Trombidiidae</taxon>
        <taxon>Dinothrombium</taxon>
    </lineage>
</organism>
<dbReference type="STRING" id="1965070.A0A443QQ29"/>
<evidence type="ECO:0000256" key="8">
    <source>
        <dbReference type="ARBA" id="ARBA00023136"/>
    </source>
</evidence>